<dbReference type="GO" id="GO:0046556">
    <property type="term" value="F:alpha-L-arabinofuranosidase activity"/>
    <property type="evidence" value="ECO:0007669"/>
    <property type="project" value="UniProtKB-EC"/>
</dbReference>
<proteinExistence type="inferred from homology"/>
<dbReference type="RefSeq" id="WP_184304498.1">
    <property type="nucleotide sequence ID" value="NZ_JACHXU010000005.1"/>
</dbReference>
<dbReference type="InterPro" id="IPR005084">
    <property type="entry name" value="CBM6"/>
</dbReference>
<keyword evidence="4 8" id="KW-0378">Hydrolase</keyword>
<keyword evidence="3" id="KW-0732">Signal</keyword>
<evidence type="ECO:0000256" key="5">
    <source>
        <dbReference type="ARBA" id="ARBA00023277"/>
    </source>
</evidence>
<dbReference type="EC" id="3.2.1.55" evidence="10"/>
<evidence type="ECO:0000256" key="1">
    <source>
        <dbReference type="ARBA" id="ARBA00009865"/>
    </source>
</evidence>
<dbReference type="Proteomes" id="UP000536179">
    <property type="component" value="Unassembled WGS sequence"/>
</dbReference>
<dbReference type="PANTHER" id="PTHR43772:SF2">
    <property type="entry name" value="PUTATIVE (AFU_ORTHOLOGUE AFUA_2G04480)-RELATED"/>
    <property type="match status" value="1"/>
</dbReference>
<dbReference type="Pfam" id="PF03422">
    <property type="entry name" value="CBM_6"/>
    <property type="match status" value="1"/>
</dbReference>
<dbReference type="GO" id="GO:0030246">
    <property type="term" value="F:carbohydrate binding"/>
    <property type="evidence" value="ECO:0007669"/>
    <property type="project" value="InterPro"/>
</dbReference>
<evidence type="ECO:0000256" key="8">
    <source>
        <dbReference type="RuleBase" id="RU361187"/>
    </source>
</evidence>
<gene>
    <name evidence="10" type="ORF">FHS27_002029</name>
</gene>
<keyword evidence="2" id="KW-0858">Xylan degradation</keyword>
<dbReference type="SMART" id="SM00606">
    <property type="entry name" value="CBD_IV"/>
    <property type="match status" value="1"/>
</dbReference>
<evidence type="ECO:0000313" key="10">
    <source>
        <dbReference type="EMBL" id="MBB3206221.1"/>
    </source>
</evidence>
<evidence type="ECO:0000259" key="9">
    <source>
        <dbReference type="PROSITE" id="PS51175"/>
    </source>
</evidence>
<dbReference type="InterPro" id="IPR006584">
    <property type="entry name" value="Cellulose-bd_IV"/>
</dbReference>
<dbReference type="Gene3D" id="2.60.120.260">
    <property type="entry name" value="Galactose-binding domain-like"/>
    <property type="match status" value="1"/>
</dbReference>
<comment type="caution">
    <text evidence="10">The sequence shown here is derived from an EMBL/GenBank/DDBJ whole genome shotgun (WGS) entry which is preliminary data.</text>
</comment>
<dbReference type="InterPro" id="IPR006710">
    <property type="entry name" value="Glyco_hydro_43"/>
</dbReference>
<dbReference type="Gene3D" id="2.115.10.20">
    <property type="entry name" value="Glycosyl hydrolase domain, family 43"/>
    <property type="match status" value="1"/>
</dbReference>
<keyword evidence="11" id="KW-1185">Reference proteome</keyword>
<evidence type="ECO:0000256" key="6">
    <source>
        <dbReference type="ARBA" id="ARBA00023295"/>
    </source>
</evidence>
<dbReference type="InterPro" id="IPR023296">
    <property type="entry name" value="Glyco_hydro_beta-prop_sf"/>
</dbReference>
<dbReference type="EMBL" id="JACHXU010000005">
    <property type="protein sequence ID" value="MBB3206221.1"/>
    <property type="molecule type" value="Genomic_DNA"/>
</dbReference>
<evidence type="ECO:0000256" key="2">
    <source>
        <dbReference type="ARBA" id="ARBA00022651"/>
    </source>
</evidence>
<keyword evidence="5" id="KW-0119">Carbohydrate metabolism</keyword>
<dbReference type="InterPro" id="IPR008979">
    <property type="entry name" value="Galactose-bd-like_sf"/>
</dbReference>
<keyword evidence="6 8" id="KW-0326">Glycosidase</keyword>
<evidence type="ECO:0000256" key="3">
    <source>
        <dbReference type="ARBA" id="ARBA00022729"/>
    </source>
</evidence>
<protein>
    <submittedName>
        <fullName evidence="10">Arabinoxylan arabinofuranohydrolase</fullName>
        <ecNumber evidence="10">3.2.1.55</ecNumber>
    </submittedName>
</protein>
<feature type="domain" description="CBM6" evidence="9">
    <location>
        <begin position="328"/>
        <end position="452"/>
    </location>
</feature>
<dbReference type="SUPFAM" id="SSF75005">
    <property type="entry name" value="Arabinanase/levansucrase/invertase"/>
    <property type="match status" value="1"/>
</dbReference>
<evidence type="ECO:0000256" key="4">
    <source>
        <dbReference type="ARBA" id="ARBA00022801"/>
    </source>
</evidence>
<dbReference type="GO" id="GO:0045493">
    <property type="term" value="P:xylan catabolic process"/>
    <property type="evidence" value="ECO:0007669"/>
    <property type="project" value="UniProtKB-KW"/>
</dbReference>
<dbReference type="CDD" id="cd04084">
    <property type="entry name" value="CBM6_xylanase-like"/>
    <property type="match status" value="1"/>
</dbReference>
<organism evidence="10 11">
    <name type="scientific">Aporhodopirellula rubra</name>
    <dbReference type="NCBI Taxonomy" id="980271"/>
    <lineage>
        <taxon>Bacteria</taxon>
        <taxon>Pseudomonadati</taxon>
        <taxon>Planctomycetota</taxon>
        <taxon>Planctomycetia</taxon>
        <taxon>Pirellulales</taxon>
        <taxon>Pirellulaceae</taxon>
        <taxon>Aporhodopirellula</taxon>
    </lineage>
</organism>
<feature type="site" description="Important for catalytic activity, responsible for pKa modulation of the active site Glu and correct orientation of both the proton donor and substrate" evidence="7">
    <location>
        <position position="158"/>
    </location>
</feature>
<keyword evidence="2" id="KW-0624">Polysaccharide degradation</keyword>
<accession>A0A7W5DX95</accession>
<dbReference type="AlphaFoldDB" id="A0A7W5DX95"/>
<dbReference type="SUPFAM" id="SSF49785">
    <property type="entry name" value="Galactose-binding domain-like"/>
    <property type="match status" value="1"/>
</dbReference>
<reference evidence="10 11" key="1">
    <citation type="submission" date="2020-08" db="EMBL/GenBank/DDBJ databases">
        <title>Genomic Encyclopedia of Type Strains, Phase III (KMG-III): the genomes of soil and plant-associated and newly described type strains.</title>
        <authorList>
            <person name="Whitman W."/>
        </authorList>
    </citation>
    <scope>NUCLEOTIDE SEQUENCE [LARGE SCALE GENOMIC DNA]</scope>
    <source>
        <strain evidence="10 11">CECT 8075</strain>
    </source>
</reference>
<evidence type="ECO:0000256" key="7">
    <source>
        <dbReference type="PIRSR" id="PIRSR606710-2"/>
    </source>
</evidence>
<dbReference type="PANTHER" id="PTHR43772">
    <property type="entry name" value="ENDO-1,4-BETA-XYLANASE"/>
    <property type="match status" value="1"/>
</dbReference>
<dbReference type="CDD" id="cd09003">
    <property type="entry name" value="GH43_XynD-like"/>
    <property type="match status" value="1"/>
</dbReference>
<dbReference type="Pfam" id="PF04616">
    <property type="entry name" value="Glyco_hydro_43"/>
    <property type="match status" value="1"/>
</dbReference>
<dbReference type="PROSITE" id="PS51175">
    <property type="entry name" value="CBM6"/>
    <property type="match status" value="1"/>
</dbReference>
<name>A0A7W5DX95_9BACT</name>
<comment type="similarity">
    <text evidence="1 8">Belongs to the glycosyl hydrolase 43 family.</text>
</comment>
<sequence>MKNKRLAGLLILFTIIIGGTQSYADYPIASHRYLADPSSLVTSDRVYIYCSNDDESPLRGGYNIPNVVCVSSSDMKNWTDHGIVFDAERDTSWAKKTWAPCAIERSGKTYLYFGNGGGNIGVVAGDSPIGPFTDIKGEPLIEHRTPGVQPAKNMWLFDPGVFIDDDGQAYIYFGGNGDENVRVARLNKDMVTLDGDVIKMVAPNFFEAAWVYKIGETYYFTYSTTPNAGMRIDYMTSKRPTEGFTYAGIVADQPPLNNNNNHAAEFKFKDNWYHVYHNRIVATEAGIPTGFRRNIAVEQFDYQDDGSIVKVQYTTDGVTQIGNIDPYVRNEAETFAAQRGIETEPCEAGGMNVTNTSNGDWIKIAGVNFGPQGASKVNAMILSESKDCTIELRLDSLEGKQIGRIKVPAGDEASEWELVESDVNGADGVHDLYVRFVGEEDNLAKLDWWKFVERP</sequence>
<evidence type="ECO:0000313" key="11">
    <source>
        <dbReference type="Proteomes" id="UP000536179"/>
    </source>
</evidence>
<dbReference type="InterPro" id="IPR052176">
    <property type="entry name" value="Glycosyl_Hydrlase_43_Enz"/>
</dbReference>